<evidence type="ECO:0000313" key="4">
    <source>
        <dbReference type="Proteomes" id="UP000028926"/>
    </source>
</evidence>
<keyword evidence="2" id="KW-0732">Signal</keyword>
<dbReference type="HOGENOM" id="CLU_485470_0_0_5"/>
<dbReference type="EMBL" id="CP008941">
    <property type="protein sequence ID" value="AIK96102.1"/>
    <property type="molecule type" value="Genomic_DNA"/>
</dbReference>
<evidence type="ECO:0000313" key="3">
    <source>
        <dbReference type="EMBL" id="AIK96102.1"/>
    </source>
</evidence>
<gene>
    <name evidence="3" type="ORF">ID47_04125</name>
</gene>
<dbReference type="Proteomes" id="UP000028926">
    <property type="component" value="Chromosome"/>
</dbReference>
<reference evidence="3 4" key="1">
    <citation type="submission" date="2014-07" db="EMBL/GenBank/DDBJ databases">
        <title>Comparative genomic insights into amoeba endosymbionts belonging to the families of Holosporaceae and Candidatus Midichloriaceae within Rickettsiales.</title>
        <authorList>
            <person name="Wang Z."/>
            <person name="Wu M."/>
        </authorList>
    </citation>
    <scope>NUCLEOTIDE SEQUENCE [LARGE SCALE GENOMIC DNA]</scope>
    <source>
        <strain evidence="3">PRA3</strain>
    </source>
</reference>
<organism evidence="3 4">
    <name type="scientific">Candidatus Odyssella acanthamoebae</name>
    <dbReference type="NCBI Taxonomy" id="91604"/>
    <lineage>
        <taxon>Bacteria</taxon>
        <taxon>Pseudomonadati</taxon>
        <taxon>Pseudomonadota</taxon>
        <taxon>Alphaproteobacteria</taxon>
        <taxon>Holosporales</taxon>
        <taxon>Candidatus Paracaedibacteraceae</taxon>
        <taxon>Candidatus Odyssella</taxon>
    </lineage>
</organism>
<dbReference type="OrthoDB" id="9817454at2"/>
<name>A0A077ASD1_9PROT</name>
<dbReference type="AlphaFoldDB" id="A0A077ASD1"/>
<sequence>MKLKFISSVLMLTCSFAMEKTDAVSGSYGQFYFTDHLPAALSSSLALNASSSQDDLSFVFSPQRYFKLDKASPIPLIEQHKEQAKEIYQACKLYLKDQKTFLEQLRQQASAQNYTNLQSLHPWFSEIDDAGIIDRLNFNIKSYECSIITMGDFLRDLDDPKYTLDNFFERMMVSRTTSLMIREERRMEDNCPPSVTKFLKLSNLFGYGRFLSLHSITNFRLFDEHLYALFPHISQNCFMEVDAINQEDLPIREGWLIKQDYALMQFLAGQIRVPYDPDTTWELRTREVRPKSVYNYLTRKYEELMIPVIPREYTKLFNVLYASLAKEPAEKDDSFLPAEVKRLQYNKKKVTKGLKGKQNAKNKAQASSSTRIIHAKVTPSTGQAEQVEVHSLPNSISAFPSLPNPHSPTKVKFKPAKPIKPTIPQGGWSHKDQQRNAETKLKAQAAVEARANEGTQIEFQPDQPITLSAGQYQTLQEILDENAPAYKMTFNRIKDLLEAVGIKVERNGGSHARIQTPGHNIKALVDIHYGWTDKYGPGTMKTLRTLMRNLSLDNPNFVNSN</sequence>
<evidence type="ECO:0000256" key="2">
    <source>
        <dbReference type="SAM" id="SignalP"/>
    </source>
</evidence>
<feature type="region of interest" description="Disordered" evidence="1">
    <location>
        <begin position="400"/>
        <end position="431"/>
    </location>
</feature>
<keyword evidence="4" id="KW-1185">Reference proteome</keyword>
<feature type="chain" id="PRO_5001717020" evidence="2">
    <location>
        <begin position="20"/>
        <end position="561"/>
    </location>
</feature>
<feature type="signal peptide" evidence="2">
    <location>
        <begin position="1"/>
        <end position="19"/>
    </location>
</feature>
<accession>A0A077ASD1</accession>
<dbReference type="STRING" id="91604.ID47_04125"/>
<dbReference type="KEGG" id="paca:ID47_04125"/>
<dbReference type="eggNOG" id="ENOG5031BEI">
    <property type="taxonomic scope" value="Bacteria"/>
</dbReference>
<dbReference type="RefSeq" id="WP_038464095.1">
    <property type="nucleotide sequence ID" value="NZ_CP008941.1"/>
</dbReference>
<evidence type="ECO:0000256" key="1">
    <source>
        <dbReference type="SAM" id="MobiDB-lite"/>
    </source>
</evidence>
<proteinExistence type="predicted"/>
<protein>
    <submittedName>
        <fullName evidence="3">Uncharacterized protein</fullName>
    </submittedName>
</protein>